<keyword evidence="2" id="KW-0479">Metal-binding</keyword>
<dbReference type="NCBIfam" id="TIGR01509">
    <property type="entry name" value="HAD-SF-IA-v3"/>
    <property type="match status" value="1"/>
</dbReference>
<dbReference type="SFLD" id="SFLDG01129">
    <property type="entry name" value="C1.5:_HAD__Beta-PGM__Phosphata"/>
    <property type="match status" value="1"/>
</dbReference>
<sequence>MSAVAMLPFKAVKAVVLDWAGTVVDFGSRAPMGAFVEVFARFGVAISIAQARGPMGLPKRAHIAALLAEPEIAEAWRLAQGSPPDERAIDAVYAEFVPLNAAVVTDYADLIPGAAETIVHLRRRGLKIGSTTGYTREIMERLLPAAAAQGYQPDNLVCAGDLAEGRPSPLMMYRCFADLGVYPPSSVVKVDDTEPGIAEGVAAGCWTVGLAVSGNCVGLSLEEWNELPLLEQQALRGKAAARLRAAGADYVVDSIAELVGVVEAIDSTLLARAAAKQPA</sequence>
<dbReference type="PANTHER" id="PTHR43434">
    <property type="entry name" value="PHOSPHOGLYCOLATE PHOSPHATASE"/>
    <property type="match status" value="1"/>
</dbReference>
<evidence type="ECO:0000313" key="3">
    <source>
        <dbReference type="EMBL" id="MDU0343468.1"/>
    </source>
</evidence>
<dbReference type="HAMAP" id="MF_01375">
    <property type="entry name" value="PhnX"/>
    <property type="match status" value="1"/>
</dbReference>
<dbReference type="Gene3D" id="3.40.50.1000">
    <property type="entry name" value="HAD superfamily/HAD-like"/>
    <property type="match status" value="1"/>
</dbReference>
<evidence type="ECO:0000256" key="2">
    <source>
        <dbReference type="HAMAP-Rule" id="MF_01375"/>
    </source>
</evidence>
<accession>A0ABU3SF94</accession>
<dbReference type="InterPro" id="IPR050155">
    <property type="entry name" value="HAD-like_hydrolase_sf"/>
</dbReference>
<comment type="caution">
    <text evidence="3">The sequence shown here is derived from an EMBL/GenBank/DDBJ whole genome shotgun (WGS) entry which is preliminary data.</text>
</comment>
<feature type="active site" description="Schiff-base intermediate with substrate" evidence="2">
    <location>
        <position position="59"/>
    </location>
</feature>
<dbReference type="InterPro" id="IPR036412">
    <property type="entry name" value="HAD-like_sf"/>
</dbReference>
<keyword evidence="4" id="KW-1185">Reference proteome</keyword>
<feature type="active site" description="Nucleophile" evidence="2">
    <location>
        <position position="18"/>
    </location>
</feature>
<dbReference type="Proteomes" id="UP001254257">
    <property type="component" value="Unassembled WGS sequence"/>
</dbReference>
<evidence type="ECO:0000256" key="1">
    <source>
        <dbReference type="ARBA" id="ARBA00023270"/>
    </source>
</evidence>
<dbReference type="SFLD" id="SFLDG01135">
    <property type="entry name" value="C1.5.6:_HAD__Beta-PGM__Phospha"/>
    <property type="match status" value="1"/>
</dbReference>
<comment type="catalytic activity">
    <reaction evidence="2">
        <text>phosphonoacetaldehyde + H2O = acetaldehyde + phosphate + H(+)</text>
        <dbReference type="Rhea" id="RHEA:18905"/>
        <dbReference type="ChEBI" id="CHEBI:15343"/>
        <dbReference type="ChEBI" id="CHEBI:15377"/>
        <dbReference type="ChEBI" id="CHEBI:15378"/>
        <dbReference type="ChEBI" id="CHEBI:43474"/>
        <dbReference type="ChEBI" id="CHEBI:58383"/>
        <dbReference type="EC" id="3.11.1.1"/>
    </reaction>
</comment>
<evidence type="ECO:0000313" key="4">
    <source>
        <dbReference type="Proteomes" id="UP001254257"/>
    </source>
</evidence>
<comment type="function">
    <text evidence="2">Involved in phosphonate degradation.</text>
</comment>
<dbReference type="InterPro" id="IPR006323">
    <property type="entry name" value="Phosphonoacetald_hydro"/>
</dbReference>
<gene>
    <name evidence="2" type="primary">phnX</name>
    <name evidence="3" type="ORF">RKE40_26575</name>
</gene>
<dbReference type="InterPro" id="IPR006439">
    <property type="entry name" value="HAD-SF_hydro_IA"/>
</dbReference>
<keyword evidence="2" id="KW-0460">Magnesium</keyword>
<dbReference type="NCBIfam" id="TIGR01422">
    <property type="entry name" value="phosphonatase"/>
    <property type="match status" value="1"/>
</dbReference>
<keyword evidence="2 3" id="KW-0378">Hydrolase</keyword>
<comment type="cofactor">
    <cofactor evidence="2">
        <name>Mg(2+)</name>
        <dbReference type="ChEBI" id="CHEBI:18420"/>
    </cofactor>
    <text evidence="2">Binds 1 Mg(2+) ion per subunit.</text>
</comment>
<dbReference type="InterPro" id="IPR023198">
    <property type="entry name" value="PGP-like_dom2"/>
</dbReference>
<feature type="binding site" evidence="2">
    <location>
        <position position="20"/>
    </location>
    <ligand>
        <name>Mg(2+)</name>
        <dbReference type="ChEBI" id="CHEBI:18420"/>
    </ligand>
</feature>
<dbReference type="SFLD" id="SFLDS00003">
    <property type="entry name" value="Haloacid_Dehalogenase"/>
    <property type="match status" value="1"/>
</dbReference>
<feature type="binding site" evidence="2">
    <location>
        <position position="192"/>
    </location>
    <ligand>
        <name>Mg(2+)</name>
        <dbReference type="ChEBI" id="CHEBI:18420"/>
    </ligand>
</feature>
<dbReference type="GO" id="GO:0050194">
    <property type="term" value="F:phosphonoacetaldehyde hydrolase activity"/>
    <property type="evidence" value="ECO:0007669"/>
    <property type="project" value="UniProtKB-EC"/>
</dbReference>
<keyword evidence="1 2" id="KW-0704">Schiff base</keyword>
<feature type="binding site" evidence="2">
    <location>
        <position position="18"/>
    </location>
    <ligand>
        <name>Mg(2+)</name>
        <dbReference type="ChEBI" id="CHEBI:18420"/>
    </ligand>
</feature>
<reference evidence="3 4" key="1">
    <citation type="submission" date="2023-09" db="EMBL/GenBank/DDBJ databases">
        <title>Whole genome shotgun sequencing (WGS) of Bosea sp. ZW T0_25, isolated from stored onions (Allium cepa).</title>
        <authorList>
            <person name="Stoll D.A."/>
            <person name="Huch M."/>
        </authorList>
    </citation>
    <scope>NUCLEOTIDE SEQUENCE [LARGE SCALE GENOMIC DNA]</scope>
    <source>
        <strain evidence="3 4">ZW T0_25</strain>
    </source>
</reference>
<dbReference type="SUPFAM" id="SSF56784">
    <property type="entry name" value="HAD-like"/>
    <property type="match status" value="1"/>
</dbReference>
<comment type="subunit">
    <text evidence="2">Homodimer.</text>
</comment>
<dbReference type="EMBL" id="JAWDID010000070">
    <property type="protein sequence ID" value="MDU0343468.1"/>
    <property type="molecule type" value="Genomic_DNA"/>
</dbReference>
<dbReference type="Gene3D" id="1.10.150.240">
    <property type="entry name" value="Putative phosphatase, domain 2"/>
    <property type="match status" value="1"/>
</dbReference>
<dbReference type="RefSeq" id="WP_316021179.1">
    <property type="nucleotide sequence ID" value="NZ_JAWDID010000070.1"/>
</dbReference>
<organism evidence="3 4">
    <name type="scientific">Bosea rubneri</name>
    <dbReference type="NCBI Taxonomy" id="3075434"/>
    <lineage>
        <taxon>Bacteria</taxon>
        <taxon>Pseudomonadati</taxon>
        <taxon>Pseudomonadota</taxon>
        <taxon>Alphaproteobacteria</taxon>
        <taxon>Hyphomicrobiales</taxon>
        <taxon>Boseaceae</taxon>
        <taxon>Bosea</taxon>
    </lineage>
</organism>
<protein>
    <recommendedName>
        <fullName evidence="2">Phosphonoacetaldehyde hydrolase</fullName>
        <shortName evidence="2">Phosphonatase</shortName>
        <ecNumber evidence="2">3.11.1.1</ecNumber>
    </recommendedName>
    <alternativeName>
        <fullName evidence="2">Phosphonoacetaldehyde phosphonohydrolase</fullName>
    </alternativeName>
</protein>
<name>A0ABU3SF94_9HYPH</name>
<proteinExistence type="inferred from homology"/>
<dbReference type="Pfam" id="PF00702">
    <property type="entry name" value="Hydrolase"/>
    <property type="match status" value="1"/>
</dbReference>
<dbReference type="EC" id="3.11.1.1" evidence="2"/>
<dbReference type="PANTHER" id="PTHR43434:SF19">
    <property type="entry name" value="PHOSPHONOACETALDEHYDE HYDROLASE"/>
    <property type="match status" value="1"/>
</dbReference>
<dbReference type="InterPro" id="IPR023214">
    <property type="entry name" value="HAD_sf"/>
</dbReference>
<comment type="similarity">
    <text evidence="2">Belongs to the HAD-like hydrolase superfamily. PhnX family.</text>
</comment>